<proteinExistence type="predicted"/>
<dbReference type="EMBL" id="PGGW01000069">
    <property type="protein sequence ID" value="PJE94278.1"/>
    <property type="molecule type" value="Genomic_DNA"/>
</dbReference>
<accession>A0A2M8LQP2</accession>
<dbReference type="GO" id="GO:0016787">
    <property type="term" value="F:hydrolase activity"/>
    <property type="evidence" value="ECO:0007669"/>
    <property type="project" value="UniProtKB-KW"/>
</dbReference>
<dbReference type="RefSeq" id="WP_100204889.1">
    <property type="nucleotide sequence ID" value="NZ_PGGW01000069.1"/>
</dbReference>
<dbReference type="InterPro" id="IPR023198">
    <property type="entry name" value="PGP-like_dom2"/>
</dbReference>
<dbReference type="SUPFAM" id="SSF56784">
    <property type="entry name" value="HAD-like"/>
    <property type="match status" value="1"/>
</dbReference>
<dbReference type="InterPro" id="IPR023214">
    <property type="entry name" value="HAD_sf"/>
</dbReference>
<gene>
    <name evidence="1" type="ORF">CUT44_28850</name>
</gene>
<dbReference type="Gene3D" id="1.10.150.240">
    <property type="entry name" value="Putative phosphatase, domain 2"/>
    <property type="match status" value="1"/>
</dbReference>
<comment type="caution">
    <text evidence="1">The sequence shown here is derived from an EMBL/GenBank/DDBJ whole genome shotgun (WGS) entry which is preliminary data.</text>
</comment>
<evidence type="ECO:0000313" key="2">
    <source>
        <dbReference type="Proteomes" id="UP000230407"/>
    </source>
</evidence>
<protein>
    <submittedName>
        <fullName evidence="1">Hydrolase</fullName>
    </submittedName>
</protein>
<evidence type="ECO:0000313" key="1">
    <source>
        <dbReference type="EMBL" id="PJE94278.1"/>
    </source>
</evidence>
<dbReference type="NCBIfam" id="TIGR01509">
    <property type="entry name" value="HAD-SF-IA-v3"/>
    <property type="match status" value="1"/>
</dbReference>
<dbReference type="PANTHER" id="PTHR43611">
    <property type="entry name" value="ALPHA-D-GLUCOSE 1-PHOSPHATE PHOSPHATASE"/>
    <property type="match status" value="1"/>
</dbReference>
<dbReference type="CDD" id="cd02603">
    <property type="entry name" value="HAD_sEH-N_like"/>
    <property type="match status" value="1"/>
</dbReference>
<dbReference type="PANTHER" id="PTHR43611:SF3">
    <property type="entry name" value="FLAVIN MONONUCLEOTIDE HYDROLASE 1, CHLOROPLATIC"/>
    <property type="match status" value="1"/>
</dbReference>
<dbReference type="InterPro" id="IPR006439">
    <property type="entry name" value="HAD-SF_hydro_IA"/>
</dbReference>
<dbReference type="AlphaFoldDB" id="A0A2M8LQP2"/>
<dbReference type="Proteomes" id="UP000230407">
    <property type="component" value="Unassembled WGS sequence"/>
</dbReference>
<keyword evidence="1" id="KW-0378">Hydrolase</keyword>
<dbReference type="InterPro" id="IPR036412">
    <property type="entry name" value="HAD-like_sf"/>
</dbReference>
<dbReference type="NCBIfam" id="TIGR01549">
    <property type="entry name" value="HAD-SF-IA-v1"/>
    <property type="match status" value="1"/>
</dbReference>
<organism evidence="1 2">
    <name type="scientific">Streptomyces carminius</name>
    <dbReference type="NCBI Taxonomy" id="2665496"/>
    <lineage>
        <taxon>Bacteria</taxon>
        <taxon>Bacillati</taxon>
        <taxon>Actinomycetota</taxon>
        <taxon>Actinomycetes</taxon>
        <taxon>Kitasatosporales</taxon>
        <taxon>Streptomycetaceae</taxon>
        <taxon>Streptomyces</taxon>
    </lineage>
</organism>
<name>A0A2M8LQP2_9ACTN</name>
<keyword evidence="2" id="KW-1185">Reference proteome</keyword>
<dbReference type="Gene3D" id="3.40.50.1000">
    <property type="entry name" value="HAD superfamily/HAD-like"/>
    <property type="match status" value="1"/>
</dbReference>
<dbReference type="PRINTS" id="PR00413">
    <property type="entry name" value="HADHALOGNASE"/>
</dbReference>
<dbReference type="Pfam" id="PF00702">
    <property type="entry name" value="Hydrolase"/>
    <property type="match status" value="1"/>
</dbReference>
<reference evidence="1 2" key="1">
    <citation type="submission" date="2017-11" db="EMBL/GenBank/DDBJ databases">
        <title>Streptomyces carmine sp. nov., a novel actinomycete isolated from Sophora alopecuroides in Xinjiang, China.</title>
        <authorList>
            <person name="Wang Y."/>
            <person name="Luo X."/>
            <person name="Wan C."/>
            <person name="Zhang L."/>
        </authorList>
    </citation>
    <scope>NUCLEOTIDE SEQUENCE [LARGE SCALE GENOMIC DNA]</scope>
    <source>
        <strain evidence="1 2">TRM SA0054</strain>
    </source>
</reference>
<sequence>MRARCVVLDIGGVLEITPATGWQQDWERRLGLPVGTVDRRLGEVWRAGSTGAIDEEGVRARVAAELGLDAPRVDAFMTDLWAEYLGSPNEELIACVRDLRPHCRLGILSNSFVGARERETEAYRFDELVEEIVYSHEVGVCKPDPAAYALVCARLEVRPEDCLFVDDVAANVDAAREAGMRGHLFEDNARTIARISTHLGTAAA</sequence>